<dbReference type="AlphaFoldDB" id="A0AAJ0FCH2"/>
<organism evidence="1 2">
    <name type="scientific">Phialemonium atrogriseum</name>
    <dbReference type="NCBI Taxonomy" id="1093897"/>
    <lineage>
        <taxon>Eukaryota</taxon>
        <taxon>Fungi</taxon>
        <taxon>Dikarya</taxon>
        <taxon>Ascomycota</taxon>
        <taxon>Pezizomycotina</taxon>
        <taxon>Sordariomycetes</taxon>
        <taxon>Sordariomycetidae</taxon>
        <taxon>Cephalothecales</taxon>
        <taxon>Cephalothecaceae</taxon>
        <taxon>Phialemonium</taxon>
    </lineage>
</organism>
<reference evidence="1" key="1">
    <citation type="submission" date="2023-06" db="EMBL/GenBank/DDBJ databases">
        <title>Genome-scale phylogeny and comparative genomics of the fungal order Sordariales.</title>
        <authorList>
            <consortium name="Lawrence Berkeley National Laboratory"/>
            <person name="Hensen N."/>
            <person name="Bonometti L."/>
            <person name="Westerberg I."/>
            <person name="Brannstrom I.O."/>
            <person name="Guillou S."/>
            <person name="Cros-Aarteil S."/>
            <person name="Calhoun S."/>
            <person name="Haridas S."/>
            <person name="Kuo A."/>
            <person name="Mondo S."/>
            <person name="Pangilinan J."/>
            <person name="Riley R."/>
            <person name="Labutti K."/>
            <person name="Andreopoulos B."/>
            <person name="Lipzen A."/>
            <person name="Chen C."/>
            <person name="Yanf M."/>
            <person name="Daum C."/>
            <person name="Ng V."/>
            <person name="Clum A."/>
            <person name="Steindorff A."/>
            <person name="Ohm R."/>
            <person name="Martin F."/>
            <person name="Silar P."/>
            <person name="Natvig D."/>
            <person name="Lalanne C."/>
            <person name="Gautier V."/>
            <person name="Ament-Velasquez S.L."/>
            <person name="Kruys A."/>
            <person name="Hutchinson M.I."/>
            <person name="Powell A.J."/>
            <person name="Barry K."/>
            <person name="Miller A.N."/>
            <person name="Grigoriev I.V."/>
            <person name="Debuchy R."/>
            <person name="Gladieux P."/>
            <person name="Thoren M.H."/>
            <person name="Johannesson H."/>
        </authorList>
    </citation>
    <scope>NUCLEOTIDE SEQUENCE</scope>
    <source>
        <strain evidence="1">8032-3</strain>
    </source>
</reference>
<comment type="caution">
    <text evidence="1">The sequence shown here is derived from an EMBL/GenBank/DDBJ whole genome shotgun (WGS) entry which is preliminary data.</text>
</comment>
<accession>A0AAJ0FCH2</accession>
<protein>
    <submittedName>
        <fullName evidence="1">Uncharacterized protein</fullName>
    </submittedName>
</protein>
<dbReference type="GeneID" id="85306111"/>
<dbReference type="EMBL" id="MU839026">
    <property type="protein sequence ID" value="KAK1763601.1"/>
    <property type="molecule type" value="Genomic_DNA"/>
</dbReference>
<evidence type="ECO:0000313" key="2">
    <source>
        <dbReference type="Proteomes" id="UP001244011"/>
    </source>
</evidence>
<sequence length="159" mass="16928">MAAFTNCDITGAGPATVISSPVKSGDSPQTLLRFVNTHLSATGNRSPIFLLAKSDADIHLYNTKLTPSASNLIAATACYGALDISLTAGDCDPFSATFTISESKLNGDVEPRWPSTFVWALDTYTAWTGSVRMPGNSTVCPQINIFLDDTSTWNVTKES</sequence>
<dbReference type="RefSeq" id="XP_060279814.1">
    <property type="nucleotide sequence ID" value="XM_060422924.1"/>
</dbReference>
<dbReference type="Proteomes" id="UP001244011">
    <property type="component" value="Unassembled WGS sequence"/>
</dbReference>
<proteinExistence type="predicted"/>
<gene>
    <name evidence="1" type="ORF">QBC33DRAFT_242418</name>
</gene>
<name>A0AAJ0FCH2_9PEZI</name>
<keyword evidence="2" id="KW-1185">Reference proteome</keyword>
<evidence type="ECO:0000313" key="1">
    <source>
        <dbReference type="EMBL" id="KAK1763601.1"/>
    </source>
</evidence>